<sequence>MADYVRPMHSHDQWLKLPGYPVFRAALNDGGLVLVLDYIEGFQYRNRGTKLLRTVIERRGMKGQEDLSFYRSSSVATMVKWSGFKINMGMECRRSAQLLGADSEKSEGEQQQVRSQVRTMVMAAPEVGSTFGHLIGVPKKLPYLARATNDNTIKRRTIFAKLKSLSTVAEASVGSSLNTMYSRNGGKAGTYENSYRRQFKNTRRADLSLGAIERFAHLPSNSFLAIFPIKANKAESVKIYANHVEIGSRAYAMFESLMAVVTLNTVRRKGKADISLAELPEDDWVAE</sequence>
<protein>
    <submittedName>
        <fullName evidence="1">Uncharacterized protein</fullName>
    </submittedName>
</protein>
<comment type="caution">
    <text evidence="1">The sequence shown here is derived from an EMBL/GenBank/DDBJ whole genome shotgun (WGS) entry which is preliminary data.</text>
</comment>
<accession>A0AAD7GYP2</accession>
<dbReference type="EMBL" id="JARKIE010000004">
    <property type="protein sequence ID" value="KAJ7708244.1"/>
    <property type="molecule type" value="Genomic_DNA"/>
</dbReference>
<evidence type="ECO:0000313" key="1">
    <source>
        <dbReference type="EMBL" id="KAJ7708244.1"/>
    </source>
</evidence>
<evidence type="ECO:0000313" key="2">
    <source>
        <dbReference type="Proteomes" id="UP001221757"/>
    </source>
</evidence>
<dbReference type="AlphaFoldDB" id="A0AAD7GYP2"/>
<keyword evidence="2" id="KW-1185">Reference proteome</keyword>
<name>A0AAD7GYP2_MYCRO</name>
<dbReference type="Proteomes" id="UP001221757">
    <property type="component" value="Unassembled WGS sequence"/>
</dbReference>
<gene>
    <name evidence="1" type="ORF">B0H17DRAFT_1125013</name>
</gene>
<organism evidence="1 2">
    <name type="scientific">Mycena rosella</name>
    <name type="common">Pink bonnet</name>
    <name type="synonym">Agaricus rosellus</name>
    <dbReference type="NCBI Taxonomy" id="1033263"/>
    <lineage>
        <taxon>Eukaryota</taxon>
        <taxon>Fungi</taxon>
        <taxon>Dikarya</taxon>
        <taxon>Basidiomycota</taxon>
        <taxon>Agaricomycotina</taxon>
        <taxon>Agaricomycetes</taxon>
        <taxon>Agaricomycetidae</taxon>
        <taxon>Agaricales</taxon>
        <taxon>Marasmiineae</taxon>
        <taxon>Mycenaceae</taxon>
        <taxon>Mycena</taxon>
    </lineage>
</organism>
<proteinExistence type="predicted"/>
<reference evidence="1" key="1">
    <citation type="submission" date="2023-03" db="EMBL/GenBank/DDBJ databases">
        <title>Massive genome expansion in bonnet fungi (Mycena s.s.) driven by repeated elements and novel gene families across ecological guilds.</title>
        <authorList>
            <consortium name="Lawrence Berkeley National Laboratory"/>
            <person name="Harder C.B."/>
            <person name="Miyauchi S."/>
            <person name="Viragh M."/>
            <person name="Kuo A."/>
            <person name="Thoen E."/>
            <person name="Andreopoulos B."/>
            <person name="Lu D."/>
            <person name="Skrede I."/>
            <person name="Drula E."/>
            <person name="Henrissat B."/>
            <person name="Morin E."/>
            <person name="Kohler A."/>
            <person name="Barry K."/>
            <person name="LaButti K."/>
            <person name="Morin E."/>
            <person name="Salamov A."/>
            <person name="Lipzen A."/>
            <person name="Mereny Z."/>
            <person name="Hegedus B."/>
            <person name="Baldrian P."/>
            <person name="Stursova M."/>
            <person name="Weitz H."/>
            <person name="Taylor A."/>
            <person name="Grigoriev I.V."/>
            <person name="Nagy L.G."/>
            <person name="Martin F."/>
            <person name="Kauserud H."/>
        </authorList>
    </citation>
    <scope>NUCLEOTIDE SEQUENCE</scope>
    <source>
        <strain evidence="1">CBHHK067</strain>
    </source>
</reference>